<dbReference type="PANTHER" id="PTHR43433:SF10">
    <property type="entry name" value="AB HYDROLASE-1 DOMAIN-CONTAINING PROTEIN"/>
    <property type="match status" value="1"/>
</dbReference>
<evidence type="ECO:0000313" key="2">
    <source>
        <dbReference type="EMBL" id="MFB9469634.1"/>
    </source>
</evidence>
<dbReference type="InterPro" id="IPR000073">
    <property type="entry name" value="AB_hydrolase_1"/>
</dbReference>
<dbReference type="PANTHER" id="PTHR43433">
    <property type="entry name" value="HYDROLASE, ALPHA/BETA FOLD FAMILY PROTEIN"/>
    <property type="match status" value="1"/>
</dbReference>
<dbReference type="GO" id="GO:0016787">
    <property type="term" value="F:hydrolase activity"/>
    <property type="evidence" value="ECO:0007669"/>
    <property type="project" value="UniProtKB-KW"/>
</dbReference>
<reference evidence="2 3" key="1">
    <citation type="submission" date="2024-09" db="EMBL/GenBank/DDBJ databases">
        <authorList>
            <person name="Sun Q."/>
            <person name="Mori K."/>
        </authorList>
    </citation>
    <scope>NUCLEOTIDE SEQUENCE [LARGE SCALE GENOMIC DNA]</scope>
    <source>
        <strain evidence="2 3">JCM 3324</strain>
    </source>
</reference>
<comment type="caution">
    <text evidence="2">The sequence shown here is derived from an EMBL/GenBank/DDBJ whole genome shotgun (WGS) entry which is preliminary data.</text>
</comment>
<evidence type="ECO:0000313" key="3">
    <source>
        <dbReference type="Proteomes" id="UP001589568"/>
    </source>
</evidence>
<dbReference type="Pfam" id="PF00561">
    <property type="entry name" value="Abhydrolase_1"/>
    <property type="match status" value="1"/>
</dbReference>
<gene>
    <name evidence="2" type="ORF">ACFFR3_08950</name>
</gene>
<organism evidence="2 3">
    <name type="scientific">Nonomuraea salmonea</name>
    <dbReference type="NCBI Taxonomy" id="46181"/>
    <lineage>
        <taxon>Bacteria</taxon>
        <taxon>Bacillati</taxon>
        <taxon>Actinomycetota</taxon>
        <taxon>Actinomycetes</taxon>
        <taxon>Streptosporangiales</taxon>
        <taxon>Streptosporangiaceae</taxon>
        <taxon>Nonomuraea</taxon>
    </lineage>
</organism>
<dbReference type="RefSeq" id="WP_379482911.1">
    <property type="nucleotide sequence ID" value="NZ_JBHMCF010000008.1"/>
</dbReference>
<feature type="domain" description="AB hydrolase-1" evidence="1">
    <location>
        <begin position="35"/>
        <end position="285"/>
    </location>
</feature>
<dbReference type="EMBL" id="JBHMCF010000008">
    <property type="protein sequence ID" value="MFB9469634.1"/>
    <property type="molecule type" value="Genomic_DNA"/>
</dbReference>
<accession>A0ABV5NH60</accession>
<evidence type="ECO:0000259" key="1">
    <source>
        <dbReference type="Pfam" id="PF00561"/>
    </source>
</evidence>
<dbReference type="InterPro" id="IPR050471">
    <property type="entry name" value="AB_hydrolase"/>
</dbReference>
<keyword evidence="2" id="KW-0378">Hydrolase</keyword>
<dbReference type="Gene3D" id="3.40.50.1820">
    <property type="entry name" value="alpha/beta hydrolase"/>
    <property type="match status" value="1"/>
</dbReference>
<proteinExistence type="predicted"/>
<keyword evidence="3" id="KW-1185">Reference proteome</keyword>
<dbReference type="SUPFAM" id="SSF53474">
    <property type="entry name" value="alpha/beta-Hydrolases"/>
    <property type="match status" value="1"/>
</dbReference>
<sequence length="314" mass="33268">MRTEPASEHVGAMETLPLQDGRILEYTVRGPERGPLVLFHHGMPGSAVPMGSVFDSAIDKGYRVVTYSRPGYGASTPAPGRTVAGAAEECRQLMDHLGARRYLVAGWSTGGPYALATAAGDAPRVMGVLLIASFAPHDGEGLAFADGMGLQNQVLFGVASRDEEKQRAVVAQLAAAVRDGDAADLAAGMASLFPEVDAAELAGAYGAENMAHMHHALAPGEEGWLEDFQALTTSWGFDPGGVTVPVELWHGTLDRMVPVAHGQWLTAHLLNVRAHIERGHGHISIGVGTLGDKLDRLRSRVRGSAPVRTFWEGL</sequence>
<protein>
    <submittedName>
        <fullName evidence="2">Alpha/beta fold hydrolase</fullName>
    </submittedName>
</protein>
<dbReference type="InterPro" id="IPR029058">
    <property type="entry name" value="AB_hydrolase_fold"/>
</dbReference>
<dbReference type="Proteomes" id="UP001589568">
    <property type="component" value="Unassembled WGS sequence"/>
</dbReference>
<name>A0ABV5NH60_9ACTN</name>